<evidence type="ECO:0000259" key="6">
    <source>
        <dbReference type="SMART" id="SM01011"/>
    </source>
</evidence>
<keyword evidence="3" id="KW-0479">Metal-binding</keyword>
<dbReference type="SUPFAM" id="SSF53092">
    <property type="entry name" value="Creatinase/prolidase N-terminal domain"/>
    <property type="match status" value="1"/>
</dbReference>
<reference evidence="7" key="1">
    <citation type="submission" date="2015-12" db="EMBL/GenBank/DDBJ databases">
        <title>Update maize B73 reference genome by single molecule sequencing technologies.</title>
        <authorList>
            <consortium name="Maize Genome Sequencing Project"/>
            <person name="Ware D."/>
        </authorList>
    </citation>
    <scope>NUCLEOTIDE SEQUENCE [LARGE SCALE GENOMIC DNA]</scope>
    <source>
        <tissue evidence="7">Seedling</tissue>
    </source>
</reference>
<name>A0A1D6KDB3_MAIZE</name>
<comment type="cofactor">
    <cofactor evidence="1">
        <name>Mn(2+)</name>
        <dbReference type="ChEBI" id="CHEBI:29035"/>
    </cofactor>
</comment>
<gene>
    <name evidence="7" type="ORF">ZEAMMB73_Zm00001d030640</name>
</gene>
<organism evidence="7">
    <name type="scientific">Zea mays</name>
    <name type="common">Maize</name>
    <dbReference type="NCBI Taxonomy" id="4577"/>
    <lineage>
        <taxon>Eukaryota</taxon>
        <taxon>Viridiplantae</taxon>
        <taxon>Streptophyta</taxon>
        <taxon>Embryophyta</taxon>
        <taxon>Tracheophyta</taxon>
        <taxon>Spermatophyta</taxon>
        <taxon>Magnoliopsida</taxon>
        <taxon>Liliopsida</taxon>
        <taxon>Poales</taxon>
        <taxon>Poaceae</taxon>
        <taxon>PACMAD clade</taxon>
        <taxon>Panicoideae</taxon>
        <taxon>Andropogonodae</taxon>
        <taxon>Andropogoneae</taxon>
        <taxon>Tripsacinae</taxon>
        <taxon>Zea</taxon>
    </lineage>
</organism>
<dbReference type="Pfam" id="PF05195">
    <property type="entry name" value="AMP_N"/>
    <property type="match status" value="1"/>
</dbReference>
<evidence type="ECO:0000256" key="2">
    <source>
        <dbReference type="ARBA" id="ARBA00008766"/>
    </source>
</evidence>
<dbReference type="InterPro" id="IPR029149">
    <property type="entry name" value="Creatin/AminoP/Spt16_N"/>
</dbReference>
<comment type="similarity">
    <text evidence="2">Belongs to the peptidase M24B family.</text>
</comment>
<dbReference type="Gene3D" id="3.90.230.10">
    <property type="entry name" value="Creatinase/methionine aminopeptidase superfamily"/>
    <property type="match status" value="2"/>
</dbReference>
<evidence type="ECO:0000256" key="4">
    <source>
        <dbReference type="ARBA" id="ARBA00022801"/>
    </source>
</evidence>
<sequence length="463" mass="51179">MAMAARLLRATEVASRFLSASHGFVQRAAYTAGGIVDVGQPTPQSHPELLADGEITPGITNEEYISRRKKLLEVLPEKSLAIIASADQQMMTDVVPYPFRQNGDYLYITGCTQPGGVAVLSEETGFCMFMPDTNKEDLVWQGETAGVEAAVDFFKADKAFPLSQMQKILPELIEQSKGVYHNVNTTSSYKNLDAFRRASLNNKVKDLTNYTDELRWVKSKSEIKLMRESASIVSQSLLQTMLMSRTHREESQLAAKIEYECKMRGAQRMAFHPVVGGGANGSIIHYSRNDRKIRTGDLLLMDVGCEYHGYLSDLTRTWPPCGRFSPAQVKLLIKGFQELRILEKGKSIQYNYLNPTAIGHSLGMDIHDSMTLPKDKPLEPGVVITIEPGVYIPAAPVLNERAPSRYRGMGIRIEDEVLITDDGHEVLTASVPKEVSHLTTLMNMGRGGSAADAHGHELRAACS</sequence>
<dbReference type="Pfam" id="PF00557">
    <property type="entry name" value="Peptidase_M24"/>
    <property type="match status" value="2"/>
</dbReference>
<dbReference type="GO" id="GO:0030145">
    <property type="term" value="F:manganese ion binding"/>
    <property type="evidence" value="ECO:0007669"/>
    <property type="project" value="InterPro"/>
</dbReference>
<dbReference type="SMART" id="SM01011">
    <property type="entry name" value="AMP_N"/>
    <property type="match status" value="1"/>
</dbReference>
<dbReference type="InterPro" id="IPR000994">
    <property type="entry name" value="Pept_M24"/>
</dbReference>
<keyword evidence="5" id="KW-0464">Manganese</keyword>
<evidence type="ECO:0000313" key="7">
    <source>
        <dbReference type="EMBL" id="ONM01225.1"/>
    </source>
</evidence>
<dbReference type="InterPro" id="IPR036005">
    <property type="entry name" value="Creatinase/aminopeptidase-like"/>
</dbReference>
<evidence type="ECO:0000256" key="5">
    <source>
        <dbReference type="ARBA" id="ARBA00023211"/>
    </source>
</evidence>
<proteinExistence type="inferred from homology"/>
<dbReference type="AlphaFoldDB" id="A0A1D6KDB3"/>
<evidence type="ECO:0000256" key="1">
    <source>
        <dbReference type="ARBA" id="ARBA00001936"/>
    </source>
</evidence>
<dbReference type="SUPFAM" id="SSF55920">
    <property type="entry name" value="Creatinase/aminopeptidase"/>
    <property type="match status" value="1"/>
</dbReference>
<dbReference type="Gene3D" id="3.40.350.10">
    <property type="entry name" value="Creatinase/prolidase N-terminal domain"/>
    <property type="match status" value="1"/>
</dbReference>
<dbReference type="GO" id="GO:0070006">
    <property type="term" value="F:metalloaminopeptidase activity"/>
    <property type="evidence" value="ECO:0007669"/>
    <property type="project" value="InterPro"/>
</dbReference>
<dbReference type="InterPro" id="IPR007865">
    <property type="entry name" value="Aminopep_P_N"/>
</dbReference>
<evidence type="ECO:0000256" key="3">
    <source>
        <dbReference type="ARBA" id="ARBA00022723"/>
    </source>
</evidence>
<dbReference type="PANTHER" id="PTHR43226">
    <property type="entry name" value="XAA-PRO AMINOPEPTIDASE 3"/>
    <property type="match status" value="1"/>
</dbReference>
<dbReference type="EMBL" id="CM007647">
    <property type="protein sequence ID" value="ONM01225.1"/>
    <property type="molecule type" value="Genomic_DNA"/>
</dbReference>
<protein>
    <submittedName>
        <fullName evidence="7">Metallopeptidase M24 family protein</fullName>
    </submittedName>
</protein>
<accession>A0A1D6KDB3</accession>
<dbReference type="InterPro" id="IPR052433">
    <property type="entry name" value="X-Pro_dipept-like"/>
</dbReference>
<feature type="domain" description="Aminopeptidase P N-terminal" evidence="6">
    <location>
        <begin position="59"/>
        <end position="190"/>
    </location>
</feature>
<dbReference type="ExpressionAtlas" id="A0A1D6KDB3">
    <property type="expression patterns" value="baseline and differential"/>
</dbReference>
<keyword evidence="4" id="KW-0378">Hydrolase</keyword>
<dbReference type="PANTHER" id="PTHR43226:SF4">
    <property type="entry name" value="XAA-PRO AMINOPEPTIDASE 3"/>
    <property type="match status" value="1"/>
</dbReference>